<dbReference type="PIRSF" id="PIRSF006181">
    <property type="entry name" value="EbsC_YbaK"/>
    <property type="match status" value="1"/>
</dbReference>
<dbReference type="EMBL" id="BAABLN010000033">
    <property type="protein sequence ID" value="GAA4702951.1"/>
    <property type="molecule type" value="Genomic_DNA"/>
</dbReference>
<dbReference type="SUPFAM" id="SSF55826">
    <property type="entry name" value="YbaK/ProRS associated domain"/>
    <property type="match status" value="1"/>
</dbReference>
<dbReference type="Pfam" id="PF04073">
    <property type="entry name" value="tRNA_edit"/>
    <property type="match status" value="1"/>
</dbReference>
<evidence type="ECO:0000313" key="6">
    <source>
        <dbReference type="EMBL" id="GAA4702951.1"/>
    </source>
</evidence>
<gene>
    <name evidence="6" type="primary">ybaK</name>
    <name evidence="6" type="ORF">GCM10025781_22060</name>
</gene>
<dbReference type="InterPro" id="IPR007214">
    <property type="entry name" value="YbaK/aa-tRNA-synth-assoc-dom"/>
</dbReference>
<dbReference type="Proteomes" id="UP001501446">
    <property type="component" value="Unassembled WGS sequence"/>
</dbReference>
<dbReference type="InterPro" id="IPR004369">
    <property type="entry name" value="Prolyl-tRNA_editing_YbaK/EbsC"/>
</dbReference>
<evidence type="ECO:0000256" key="4">
    <source>
        <dbReference type="PIRNR" id="PIRNR006181"/>
    </source>
</evidence>
<proteinExistence type="inferred from homology"/>
<sequence length="167" mass="17540">MARNRPGARASHAATAALAVLDAAGVAYTALPYRHDPRAESFGMEAARELGKDPACVFKTLMVVHDKDWATVMVPVSSTVDLKATARELGWKKARLAAPSAAETRTGYVVGGISPLGQKVPSPALLDHSARELVTVLVSGGQRGLDVELSPADLLRLTDGRYAPLAA</sequence>
<dbReference type="PANTHER" id="PTHR30411:SF0">
    <property type="entry name" value="CYS-TRNA(PRO)_CYS-TRNA(CYS) DEACYLASE YBAK"/>
    <property type="match status" value="1"/>
</dbReference>
<dbReference type="NCBIfam" id="TIGR00011">
    <property type="entry name" value="YbaK_EbsC"/>
    <property type="match status" value="1"/>
</dbReference>
<evidence type="ECO:0000256" key="1">
    <source>
        <dbReference type="ARBA" id="ARBA00009798"/>
    </source>
</evidence>
<evidence type="ECO:0000259" key="5">
    <source>
        <dbReference type="Pfam" id="PF04073"/>
    </source>
</evidence>
<comment type="similarity">
    <text evidence="1 4">Belongs to the prolyl-tRNA editing family. YbaK/EbsC subfamily.</text>
</comment>
<evidence type="ECO:0000256" key="3">
    <source>
        <dbReference type="ARBA" id="ARBA00023239"/>
    </source>
</evidence>
<dbReference type="InterPro" id="IPR036754">
    <property type="entry name" value="YbaK/aa-tRNA-synt-asso_dom_sf"/>
</dbReference>
<dbReference type="RefSeq" id="WP_345311517.1">
    <property type="nucleotide sequence ID" value="NZ_BAABLN010000033.1"/>
</dbReference>
<comment type="caution">
    <text evidence="6">The sequence shown here is derived from an EMBL/GenBank/DDBJ whole genome shotgun (WGS) entry which is preliminary data.</text>
</comment>
<keyword evidence="7" id="KW-1185">Reference proteome</keyword>
<protein>
    <recommendedName>
        <fullName evidence="4">Cys-tRNA(Pro)/Cys-tRNA(Cys) deacylase</fullName>
        <ecNumber evidence="4">4.2.-.-</ecNumber>
    </recommendedName>
</protein>
<dbReference type="PANTHER" id="PTHR30411">
    <property type="entry name" value="CYTOPLASMIC PROTEIN"/>
    <property type="match status" value="1"/>
</dbReference>
<evidence type="ECO:0000256" key="2">
    <source>
        <dbReference type="ARBA" id="ARBA00022917"/>
    </source>
</evidence>
<feature type="domain" description="YbaK/aminoacyl-tRNA synthetase-associated" evidence="5">
    <location>
        <begin position="45"/>
        <end position="157"/>
    </location>
</feature>
<evidence type="ECO:0000313" key="7">
    <source>
        <dbReference type="Proteomes" id="UP001501446"/>
    </source>
</evidence>
<dbReference type="Gene3D" id="3.90.960.10">
    <property type="entry name" value="YbaK/aminoacyl-tRNA synthetase-associated domain"/>
    <property type="match status" value="1"/>
</dbReference>
<dbReference type="CDD" id="cd00002">
    <property type="entry name" value="YbaK_deacylase"/>
    <property type="match status" value="1"/>
</dbReference>
<organism evidence="6 7">
    <name type="scientific">Kocuria gwangalliensis</name>
    <dbReference type="NCBI Taxonomy" id="501592"/>
    <lineage>
        <taxon>Bacteria</taxon>
        <taxon>Bacillati</taxon>
        <taxon>Actinomycetota</taxon>
        <taxon>Actinomycetes</taxon>
        <taxon>Micrococcales</taxon>
        <taxon>Micrococcaceae</taxon>
        <taxon>Kocuria</taxon>
    </lineage>
</organism>
<dbReference type="EC" id="4.2.-.-" evidence="4"/>
<keyword evidence="2 4" id="KW-0648">Protein biosynthesis</keyword>
<reference evidence="7" key="1">
    <citation type="journal article" date="2019" name="Int. J. Syst. Evol. Microbiol.">
        <title>The Global Catalogue of Microorganisms (GCM) 10K type strain sequencing project: providing services to taxonomists for standard genome sequencing and annotation.</title>
        <authorList>
            <consortium name="The Broad Institute Genomics Platform"/>
            <consortium name="The Broad Institute Genome Sequencing Center for Infectious Disease"/>
            <person name="Wu L."/>
            <person name="Ma J."/>
        </authorList>
    </citation>
    <scope>NUCLEOTIDE SEQUENCE [LARGE SCALE GENOMIC DNA]</scope>
    <source>
        <strain evidence="7">JCM 18958</strain>
    </source>
</reference>
<name>A0ABP8XAK5_9MICC</name>
<keyword evidence="3 4" id="KW-0456">Lyase</keyword>
<accession>A0ABP8XAK5</accession>